<comment type="caution">
    <text evidence="2">The sequence shown here is derived from an EMBL/GenBank/DDBJ whole genome shotgun (WGS) entry which is preliminary data.</text>
</comment>
<proteinExistence type="predicted"/>
<protein>
    <submittedName>
        <fullName evidence="2">Uncharacterized protein</fullName>
    </submittedName>
</protein>
<feature type="region of interest" description="Disordered" evidence="1">
    <location>
        <begin position="323"/>
        <end position="371"/>
    </location>
</feature>
<gene>
    <name evidence="2" type="ORF">PVAG01_08249</name>
</gene>
<evidence type="ECO:0000256" key="1">
    <source>
        <dbReference type="SAM" id="MobiDB-lite"/>
    </source>
</evidence>
<feature type="compositionally biased region" description="Polar residues" evidence="1">
    <location>
        <begin position="111"/>
        <end position="125"/>
    </location>
</feature>
<feature type="compositionally biased region" description="Basic residues" evidence="1">
    <location>
        <begin position="1"/>
        <end position="15"/>
    </location>
</feature>
<name>A0ABR4P9K4_9HELO</name>
<feature type="region of interest" description="Disordered" evidence="1">
    <location>
        <begin position="1"/>
        <end position="244"/>
    </location>
</feature>
<feature type="compositionally biased region" description="Basic residues" evidence="1">
    <location>
        <begin position="55"/>
        <end position="67"/>
    </location>
</feature>
<feature type="compositionally biased region" description="Low complexity" evidence="1">
    <location>
        <begin position="233"/>
        <end position="244"/>
    </location>
</feature>
<feature type="compositionally biased region" description="Polar residues" evidence="1">
    <location>
        <begin position="523"/>
        <end position="557"/>
    </location>
</feature>
<feature type="compositionally biased region" description="Basic and acidic residues" evidence="1">
    <location>
        <begin position="402"/>
        <end position="415"/>
    </location>
</feature>
<dbReference type="Proteomes" id="UP001629113">
    <property type="component" value="Unassembled WGS sequence"/>
</dbReference>
<feature type="compositionally biased region" description="Basic and acidic residues" evidence="1">
    <location>
        <begin position="775"/>
        <end position="787"/>
    </location>
</feature>
<feature type="region of interest" description="Disordered" evidence="1">
    <location>
        <begin position="385"/>
        <end position="699"/>
    </location>
</feature>
<feature type="compositionally biased region" description="Basic and acidic residues" evidence="1">
    <location>
        <begin position="92"/>
        <end position="102"/>
    </location>
</feature>
<feature type="compositionally biased region" description="Basic and acidic residues" evidence="1">
    <location>
        <begin position="729"/>
        <end position="741"/>
    </location>
</feature>
<dbReference type="EMBL" id="JBFCZG010000007">
    <property type="protein sequence ID" value="KAL3419751.1"/>
    <property type="molecule type" value="Genomic_DNA"/>
</dbReference>
<feature type="compositionally biased region" description="Basic and acidic residues" evidence="1">
    <location>
        <begin position="612"/>
        <end position="622"/>
    </location>
</feature>
<feature type="region of interest" description="Disordered" evidence="1">
    <location>
        <begin position="837"/>
        <end position="864"/>
    </location>
</feature>
<accession>A0ABR4P9K4</accession>
<feature type="compositionally biased region" description="Polar residues" evidence="1">
    <location>
        <begin position="133"/>
        <end position="142"/>
    </location>
</feature>
<organism evidence="2 3">
    <name type="scientific">Phlyctema vagabunda</name>
    <dbReference type="NCBI Taxonomy" id="108571"/>
    <lineage>
        <taxon>Eukaryota</taxon>
        <taxon>Fungi</taxon>
        <taxon>Dikarya</taxon>
        <taxon>Ascomycota</taxon>
        <taxon>Pezizomycotina</taxon>
        <taxon>Leotiomycetes</taxon>
        <taxon>Helotiales</taxon>
        <taxon>Dermateaceae</taxon>
        <taxon>Phlyctema</taxon>
    </lineage>
</organism>
<evidence type="ECO:0000313" key="3">
    <source>
        <dbReference type="Proteomes" id="UP001629113"/>
    </source>
</evidence>
<evidence type="ECO:0000313" key="2">
    <source>
        <dbReference type="EMBL" id="KAL3419751.1"/>
    </source>
</evidence>
<feature type="region of interest" description="Disordered" evidence="1">
    <location>
        <begin position="723"/>
        <end position="804"/>
    </location>
</feature>
<feature type="compositionally biased region" description="Polar residues" evidence="1">
    <location>
        <begin position="188"/>
        <end position="200"/>
    </location>
</feature>
<feature type="compositionally biased region" description="Polar residues" evidence="1">
    <location>
        <begin position="639"/>
        <end position="664"/>
    </location>
</feature>
<feature type="compositionally biased region" description="Polar residues" evidence="1">
    <location>
        <begin position="215"/>
        <end position="227"/>
    </location>
</feature>
<sequence length="864" mass="96058">MGMWPFRRKSNRKRLQASGANIPPPEGDFMHHGAAGTLRDGLYPTEMTSSGPERRRSRRDSRGKRRSSRDSKKLQRGADKQRKYSFSPGRNDTIRVARDVHHQPPVPQVPATFTSSAVRSKTTTKPIAINRPQIRSSTQPDMSQHDEWQRVPTLHKRTGQDLSWRRSSKKRRKEEHDREAEIKAMASSMPTRPATDSSGSGRPLKRESKRMRTGLNLSLHNPSSDISLPTAESMHSSLSSRSNDSMSYRLSAFDMLAPRPTIRYSESPRYIPGASGFGSSTTPRKARLSDRIQIPEETLKANKRVEELADGLDAGDIRELMERDQRRREKKKVAEKLKMERKLTRRQERQKAAETEAESSGTTPPANMERGVLGREVVGLGIGTSAVVTSSKRKGSNASFDGRGKRPAEIYRQDSEQSGITPHAHFQHADNLATEQNPSTRPEEAVPESAQVGEVSKTNVSVPPSPKSPTRRTSNISEIMDLESSQSAASVKLALGRRTSESPVRPPQSWTSFFKRRSRTPKRGSTPSSFSNTSRDSMQRDSLNSAASAQVSMSSYTPIKFASNVPKRTMSKFREHLPELPISPPDSRVQSPEADEVPPIRTDYPKAGHGSYENDQRLRHDTPTSGYQISDAMRVHAETPTSGRRSTQTVSPEPTALMSQSLASIDSEGSWLSGRKSGSKRGSLQVMTNPLRDSASSLQRRYREFSESAEELGIAEDEYFSRLTPGAEDQFKMGEQSDHSGGRPMASSDEEDIESPSSKVPETKWAAVARRPTVVHHDSRAKSREVNLSEYLEEGSSPIGETPEELRRTSYEMGDDTEFKRATSVDLSRGHFRRISAGSARLLDLKPTLGGESSKRNSQKLTSA</sequence>
<reference evidence="2 3" key="1">
    <citation type="submission" date="2024-06" db="EMBL/GenBank/DDBJ databases">
        <title>Complete genome of Phlyctema vagabunda strain 19-DSS-EL-015.</title>
        <authorList>
            <person name="Fiorenzani C."/>
        </authorList>
    </citation>
    <scope>NUCLEOTIDE SEQUENCE [LARGE SCALE GENOMIC DNA]</scope>
    <source>
        <strain evidence="2 3">19-DSS-EL-015</strain>
    </source>
</reference>
<feature type="region of interest" description="Disordered" evidence="1">
    <location>
        <begin position="265"/>
        <end position="293"/>
    </location>
</feature>
<feature type="compositionally biased region" description="Basic and acidic residues" evidence="1">
    <location>
        <begin position="68"/>
        <end position="82"/>
    </location>
</feature>
<feature type="compositionally biased region" description="Basic and acidic residues" evidence="1">
    <location>
        <begin position="323"/>
        <end position="354"/>
    </location>
</feature>
<feature type="compositionally biased region" description="Low complexity" evidence="1">
    <location>
        <begin position="669"/>
        <end position="684"/>
    </location>
</feature>
<keyword evidence="3" id="KW-1185">Reference proteome</keyword>